<proteinExistence type="predicted"/>
<reference evidence="2" key="1">
    <citation type="journal article" date="2012" name="Proc. Natl. Acad. Sci. U.S.A.">
        <title>Antigenic diversity is generated by distinct evolutionary mechanisms in African trypanosome species.</title>
        <authorList>
            <person name="Jackson A.P."/>
            <person name="Berry A."/>
            <person name="Aslett M."/>
            <person name="Allison H.C."/>
            <person name="Burton P."/>
            <person name="Vavrova-Anderson J."/>
            <person name="Brown R."/>
            <person name="Browne H."/>
            <person name="Corton N."/>
            <person name="Hauser H."/>
            <person name="Gamble J."/>
            <person name="Gilderthorp R."/>
            <person name="Marcello L."/>
            <person name="McQuillan J."/>
            <person name="Otto T.D."/>
            <person name="Quail M.A."/>
            <person name="Sanders M.J."/>
            <person name="van Tonder A."/>
            <person name="Ginger M.L."/>
            <person name="Field M.C."/>
            <person name="Barry J.D."/>
            <person name="Hertz-Fowler C."/>
            <person name="Berriman M."/>
        </authorList>
    </citation>
    <scope>NUCLEOTIDE SEQUENCE</scope>
    <source>
        <strain evidence="2">Y486</strain>
    </source>
</reference>
<dbReference type="AlphaFoldDB" id="G0U710"/>
<dbReference type="OMA" id="MEMQEVT"/>
<dbReference type="VEuPathDB" id="TriTrypDB:TvY486_1007140"/>
<feature type="coiled-coil region" evidence="1">
    <location>
        <begin position="4"/>
        <end position="56"/>
    </location>
</feature>
<evidence type="ECO:0000313" key="2">
    <source>
        <dbReference type="EMBL" id="CCC51667.1"/>
    </source>
</evidence>
<gene>
    <name evidence="2" type="ORF">TVY486_1007140</name>
</gene>
<dbReference type="EMBL" id="HE573026">
    <property type="protein sequence ID" value="CCC51667.1"/>
    <property type="molecule type" value="Genomic_DNA"/>
</dbReference>
<accession>G0U710</accession>
<keyword evidence="1" id="KW-0175">Coiled coil</keyword>
<evidence type="ECO:0000256" key="1">
    <source>
        <dbReference type="SAM" id="Coils"/>
    </source>
</evidence>
<protein>
    <submittedName>
        <fullName evidence="2">Uncharacterized protein</fullName>
    </submittedName>
</protein>
<sequence length="93" mass="10748">MSTVEELQKQLNELKQRNHEEMLREDAELKKMGDEVSELQDAVYTLEKEKAELTRHYGPPSDNKDSDKGGFMSMLGNMFVAIVDVDEKRCKKL</sequence>
<organism evidence="2">
    <name type="scientific">Trypanosoma vivax (strain Y486)</name>
    <dbReference type="NCBI Taxonomy" id="1055687"/>
    <lineage>
        <taxon>Eukaryota</taxon>
        <taxon>Discoba</taxon>
        <taxon>Euglenozoa</taxon>
        <taxon>Kinetoplastea</taxon>
        <taxon>Metakinetoplastina</taxon>
        <taxon>Trypanosomatida</taxon>
        <taxon>Trypanosomatidae</taxon>
        <taxon>Trypanosoma</taxon>
        <taxon>Duttonella</taxon>
    </lineage>
</organism>
<name>G0U710_TRYVY</name>